<dbReference type="PANTHER" id="PTHR43761:SF1">
    <property type="entry name" value="D-ISOMER SPECIFIC 2-HYDROXYACID DEHYDROGENASE CATALYTIC DOMAIN-CONTAINING PROTEIN-RELATED"/>
    <property type="match status" value="1"/>
</dbReference>
<dbReference type="GO" id="GO:0016616">
    <property type="term" value="F:oxidoreductase activity, acting on the CH-OH group of donors, NAD or NADP as acceptor"/>
    <property type="evidence" value="ECO:0007669"/>
    <property type="project" value="InterPro"/>
</dbReference>
<proteinExistence type="inferred from homology"/>
<dbReference type="InterPro" id="IPR036291">
    <property type="entry name" value="NAD(P)-bd_dom_sf"/>
</dbReference>
<dbReference type="Gene3D" id="3.40.50.720">
    <property type="entry name" value="NAD(P)-binding Rossmann-like Domain"/>
    <property type="match status" value="2"/>
</dbReference>
<dbReference type="OrthoDB" id="34275at2157"/>
<dbReference type="EMBL" id="LT719092">
    <property type="protein sequence ID" value="SJK85285.1"/>
    <property type="molecule type" value="Genomic_DNA"/>
</dbReference>
<dbReference type="SUPFAM" id="SSF52283">
    <property type="entry name" value="Formate/glycerate dehydrogenase catalytic domain-like"/>
    <property type="match status" value="1"/>
</dbReference>
<dbReference type="GeneID" id="41588739"/>
<evidence type="ECO:0000256" key="2">
    <source>
        <dbReference type="ARBA" id="ARBA00023002"/>
    </source>
</evidence>
<feature type="domain" description="D-isomer specific 2-hydroxyacid dehydrogenase NAD-binding" evidence="6">
    <location>
        <begin position="104"/>
        <end position="280"/>
    </location>
</feature>
<evidence type="ECO:0000256" key="3">
    <source>
        <dbReference type="ARBA" id="ARBA00023027"/>
    </source>
</evidence>
<evidence type="ECO:0000259" key="5">
    <source>
        <dbReference type="Pfam" id="PF00389"/>
    </source>
</evidence>
<dbReference type="Pfam" id="PF00389">
    <property type="entry name" value="2-Hacid_dh"/>
    <property type="match status" value="1"/>
</dbReference>
<dbReference type="Proteomes" id="UP000195607">
    <property type="component" value="Chromosome I"/>
</dbReference>
<comment type="similarity">
    <text evidence="1 4">Belongs to the D-isomer specific 2-hydroxyacid dehydrogenase family.</text>
</comment>
<dbReference type="Proteomes" id="UP000187822">
    <property type="component" value="Chromosome I"/>
</dbReference>
<dbReference type="STRING" id="1673428.CPM_1491"/>
<reference evidence="9" key="3">
    <citation type="submission" date="2016-06" db="EMBL/GenBank/DDBJ databases">
        <authorList>
            <person name="Toshchakov V.S."/>
        </authorList>
    </citation>
    <scope>NUCLEOTIDE SEQUENCE [LARGE SCALE GENOMIC DNA]</scope>
    <source>
        <strain>PM4 (JCM 30641</strain>
        <strain evidence="9">\VKM B-2940)</strain>
    </source>
</reference>
<dbReference type="Pfam" id="PF02826">
    <property type="entry name" value="2-Hacid_dh_C"/>
    <property type="match status" value="1"/>
</dbReference>
<keyword evidence="9" id="KW-1185">Reference proteome</keyword>
<evidence type="ECO:0000259" key="6">
    <source>
        <dbReference type="Pfam" id="PF02826"/>
    </source>
</evidence>
<evidence type="ECO:0000256" key="4">
    <source>
        <dbReference type="RuleBase" id="RU003719"/>
    </source>
</evidence>
<feature type="domain" description="D-isomer specific 2-hydroxyacid dehydrogenase catalytic" evidence="5">
    <location>
        <begin position="39"/>
        <end position="312"/>
    </location>
</feature>
<gene>
    <name evidence="8" type="ORF">CPM_1491</name>
    <name evidence="7" type="ORF">CSP5_1497</name>
</gene>
<name>A0A1N5VSG0_9ARCH</name>
<dbReference type="GO" id="GO:0051287">
    <property type="term" value="F:NAD binding"/>
    <property type="evidence" value="ECO:0007669"/>
    <property type="project" value="InterPro"/>
</dbReference>
<dbReference type="InterPro" id="IPR006139">
    <property type="entry name" value="D-isomer_2_OHA_DH_cat_dom"/>
</dbReference>
<dbReference type="AlphaFoldDB" id="A0A1N5VSG0"/>
<dbReference type="EMBL" id="LT671858">
    <property type="protein sequence ID" value="SIM75904.1"/>
    <property type="molecule type" value="Genomic_DNA"/>
</dbReference>
<dbReference type="InterPro" id="IPR050418">
    <property type="entry name" value="D-iso_2-hydroxyacid_DH_PdxB"/>
</dbReference>
<evidence type="ECO:0000313" key="9">
    <source>
        <dbReference type="Proteomes" id="UP000187822"/>
    </source>
</evidence>
<dbReference type="KEGG" id="cdiv:CPM_1491"/>
<sequence length="318" mass="35515">MKLLILAKVPDDMKEVARKMAESIGMQAIFEEDGNDWSDVEALLSFIPKLRTMNSYISKLPKLKLIQTLSAGVDLLDFNQIPDNITVCSNAGAFALPVAEHAVSMAMALSKNLLSNHMKMKNGVFNQRSPSIKLEGKMAGVLGYGGIGREIGRLCRGIGMELQVISRKLVSENVSFSGNLDSLDRVLQSSDFVFISLPLNRYTKNLITSDKLKKMKKDAILVNVARAAIINEQDLYNHLRENPEFKAGIDVWWQEPITTGEYEMKYPFLDLPNVIGSPHNSGIVPDIDINAFMSALKNVELWMKTGKPHNVVRREDYT</sequence>
<reference evidence="7 10" key="1">
    <citation type="submission" date="2016-04" db="EMBL/GenBank/DDBJ databases">
        <authorList>
            <person name="Evans L.H."/>
            <person name="Alamgir A."/>
            <person name="Owens N."/>
            <person name="Weber N.D."/>
            <person name="Virtaneva K."/>
            <person name="Barbian K."/>
            <person name="Babar A."/>
            <person name="Rosenke K."/>
        </authorList>
    </citation>
    <scope>NUCLEOTIDE SEQUENCE [LARGE SCALE GENOMIC DNA]</scope>
    <source>
        <strain evidence="7">S5</strain>
        <strain evidence="10">S5(T) (JCM 30642 \VKM B-2941)</strain>
    </source>
</reference>
<protein>
    <submittedName>
        <fullName evidence="7">Glycerate dehydrogenase</fullName>
    </submittedName>
</protein>
<dbReference type="InterPro" id="IPR006140">
    <property type="entry name" value="D-isomer_DH_NAD-bd"/>
</dbReference>
<evidence type="ECO:0000256" key="1">
    <source>
        <dbReference type="ARBA" id="ARBA00005854"/>
    </source>
</evidence>
<dbReference type="SUPFAM" id="SSF51735">
    <property type="entry name" value="NAD(P)-binding Rossmann-fold domains"/>
    <property type="match status" value="1"/>
</dbReference>
<accession>A0A1N5VSG0</accession>
<dbReference type="PANTHER" id="PTHR43761">
    <property type="entry name" value="D-ISOMER SPECIFIC 2-HYDROXYACID DEHYDROGENASE FAMILY PROTEIN (AFU_ORTHOLOGUE AFUA_1G13630)"/>
    <property type="match status" value="1"/>
</dbReference>
<evidence type="ECO:0000313" key="10">
    <source>
        <dbReference type="Proteomes" id="UP000195607"/>
    </source>
</evidence>
<dbReference type="CDD" id="cd12165">
    <property type="entry name" value="2-Hacid_dh_6"/>
    <property type="match status" value="1"/>
</dbReference>
<reference evidence="8" key="2">
    <citation type="submission" date="2016-06" db="EMBL/GenBank/DDBJ databases">
        <authorList>
            <person name="Olsen C.W."/>
            <person name="Carey S."/>
            <person name="Hinshaw L."/>
            <person name="Karasin A.I."/>
        </authorList>
    </citation>
    <scope>NUCLEOTIDE SEQUENCE [LARGE SCALE GENOMIC DNA]</scope>
    <source>
        <strain evidence="8">PM4</strain>
    </source>
</reference>
<keyword evidence="2 4" id="KW-0560">Oxidoreductase</keyword>
<evidence type="ECO:0000313" key="8">
    <source>
        <dbReference type="EMBL" id="SJK85285.1"/>
    </source>
</evidence>
<evidence type="ECO:0000313" key="7">
    <source>
        <dbReference type="EMBL" id="SIM75904.1"/>
    </source>
</evidence>
<organism evidence="7 10">
    <name type="scientific">Cuniculiplasma divulgatum</name>
    <dbReference type="NCBI Taxonomy" id="1673428"/>
    <lineage>
        <taxon>Archaea</taxon>
        <taxon>Methanobacteriati</taxon>
        <taxon>Thermoplasmatota</taxon>
        <taxon>Thermoplasmata</taxon>
        <taxon>Thermoplasmatales</taxon>
        <taxon>Cuniculiplasmataceae</taxon>
        <taxon>Cuniculiplasma</taxon>
    </lineage>
</organism>
<keyword evidence="3" id="KW-0520">NAD</keyword>
<dbReference type="RefSeq" id="WP_077076514.1">
    <property type="nucleotide sequence ID" value="NZ_LT671858.1"/>
</dbReference>